<name>A0ACC1Y8B4_MELAZ</name>
<evidence type="ECO:0000313" key="1">
    <source>
        <dbReference type="EMBL" id="KAJ4719468.1"/>
    </source>
</evidence>
<gene>
    <name evidence="1" type="ORF">OWV82_007441</name>
</gene>
<dbReference type="EMBL" id="CM051397">
    <property type="protein sequence ID" value="KAJ4719468.1"/>
    <property type="molecule type" value="Genomic_DNA"/>
</dbReference>
<organism evidence="1 2">
    <name type="scientific">Melia azedarach</name>
    <name type="common">Chinaberry tree</name>
    <dbReference type="NCBI Taxonomy" id="155640"/>
    <lineage>
        <taxon>Eukaryota</taxon>
        <taxon>Viridiplantae</taxon>
        <taxon>Streptophyta</taxon>
        <taxon>Embryophyta</taxon>
        <taxon>Tracheophyta</taxon>
        <taxon>Spermatophyta</taxon>
        <taxon>Magnoliopsida</taxon>
        <taxon>eudicotyledons</taxon>
        <taxon>Gunneridae</taxon>
        <taxon>Pentapetalae</taxon>
        <taxon>rosids</taxon>
        <taxon>malvids</taxon>
        <taxon>Sapindales</taxon>
        <taxon>Meliaceae</taxon>
        <taxon>Melia</taxon>
    </lineage>
</organism>
<evidence type="ECO:0000313" key="2">
    <source>
        <dbReference type="Proteomes" id="UP001164539"/>
    </source>
</evidence>
<sequence length="474" mass="53352">MAIIAEEPDKEPQQQQQQEEKPKPKPNSKTRKPQYANPFFFWFYLIVFVSVITLLFVSFSAQDKNPRSWFLSLSNSLRQHYSKGHVIKVQTSPHRSPIELFTFQNAAESTEGVFIVHGLGLSSFAFREMAEYLGSKQIHVTAIDLPGNGFSDRSTEEIERRSDGVLQRFRDVYGLIQEKGFFWAFDQIVDTGEIPYEEIMKARVSERKSDKVIDLGSEEFGRVLGQVIDTFSLAPVHLVLHDSALAMSANWIAENSGLVKSITLIDTGLKPALPLCVLNYPLIRDLFLGYPFAYQYLIRSCCMKSLGSFDVEGNRMLLKGRDQGIAVSEMGKKLNHSFDIGEWGSLDVLKGVPMQLLWSGGWSKEWSEEGSRVADALPQAKFVKHSGGRWPQVDTAGELAEHVAEFVSSLPKTVRQFEEEVIPEHIQKMLDEAKSSGHHHDHRHSHGHGHDHQDGHAHAAGYMDAYGLGDAWGQ</sequence>
<dbReference type="Proteomes" id="UP001164539">
    <property type="component" value="Chromosome 4"/>
</dbReference>
<comment type="caution">
    <text evidence="1">The sequence shown here is derived from an EMBL/GenBank/DDBJ whole genome shotgun (WGS) entry which is preliminary data.</text>
</comment>
<accession>A0ACC1Y8B4</accession>
<proteinExistence type="predicted"/>
<protein>
    <submittedName>
        <fullName evidence="1">Protein auxin RESPONSE 4</fullName>
    </submittedName>
</protein>
<reference evidence="1 2" key="1">
    <citation type="journal article" date="2023" name="Science">
        <title>Complex scaffold remodeling in plant triterpene biosynthesis.</title>
        <authorList>
            <person name="De La Pena R."/>
            <person name="Hodgson H."/>
            <person name="Liu J.C."/>
            <person name="Stephenson M.J."/>
            <person name="Martin A.C."/>
            <person name="Owen C."/>
            <person name="Harkess A."/>
            <person name="Leebens-Mack J."/>
            <person name="Jimenez L.E."/>
            <person name="Osbourn A."/>
            <person name="Sattely E.S."/>
        </authorList>
    </citation>
    <scope>NUCLEOTIDE SEQUENCE [LARGE SCALE GENOMIC DNA]</scope>
    <source>
        <strain evidence="2">cv. JPN11</strain>
        <tissue evidence="1">Leaf</tissue>
    </source>
</reference>
<keyword evidence="2" id="KW-1185">Reference proteome</keyword>